<feature type="compositionally biased region" description="Pro residues" evidence="1">
    <location>
        <begin position="87"/>
        <end position="104"/>
    </location>
</feature>
<feature type="compositionally biased region" description="Basic and acidic residues" evidence="1">
    <location>
        <begin position="156"/>
        <end position="166"/>
    </location>
</feature>
<gene>
    <name evidence="2" type="ORF">MNOR_LOCUS448</name>
</gene>
<dbReference type="EMBL" id="CAXKWB010000099">
    <property type="protein sequence ID" value="CAL4059302.1"/>
    <property type="molecule type" value="Genomic_DNA"/>
</dbReference>
<proteinExistence type="predicted"/>
<feature type="compositionally biased region" description="Polar residues" evidence="1">
    <location>
        <begin position="183"/>
        <end position="192"/>
    </location>
</feature>
<evidence type="ECO:0000256" key="1">
    <source>
        <dbReference type="SAM" id="MobiDB-lite"/>
    </source>
</evidence>
<name>A0AAV2PKL1_MEGNR</name>
<feature type="non-terminal residue" evidence="2">
    <location>
        <position position="1"/>
    </location>
</feature>
<keyword evidence="3" id="KW-1185">Reference proteome</keyword>
<dbReference type="Proteomes" id="UP001497623">
    <property type="component" value="Unassembled WGS sequence"/>
</dbReference>
<accession>A0AAV2PKL1</accession>
<reference evidence="2 3" key="1">
    <citation type="submission" date="2024-05" db="EMBL/GenBank/DDBJ databases">
        <authorList>
            <person name="Wallberg A."/>
        </authorList>
    </citation>
    <scope>NUCLEOTIDE SEQUENCE [LARGE SCALE GENOMIC DNA]</scope>
</reference>
<feature type="region of interest" description="Disordered" evidence="1">
    <location>
        <begin position="1"/>
        <end position="192"/>
    </location>
</feature>
<protein>
    <submittedName>
        <fullName evidence="2">Uncharacterized protein</fullName>
    </submittedName>
</protein>
<feature type="compositionally biased region" description="Polar residues" evidence="1">
    <location>
        <begin position="61"/>
        <end position="78"/>
    </location>
</feature>
<evidence type="ECO:0000313" key="3">
    <source>
        <dbReference type="Proteomes" id="UP001497623"/>
    </source>
</evidence>
<feature type="compositionally biased region" description="Low complexity" evidence="1">
    <location>
        <begin position="105"/>
        <end position="121"/>
    </location>
</feature>
<evidence type="ECO:0000313" key="2">
    <source>
        <dbReference type="EMBL" id="CAL4059302.1"/>
    </source>
</evidence>
<comment type="caution">
    <text evidence="2">The sequence shown here is derived from an EMBL/GenBank/DDBJ whole genome shotgun (WGS) entry which is preliminary data.</text>
</comment>
<dbReference type="AlphaFoldDB" id="A0AAV2PKL1"/>
<feature type="non-terminal residue" evidence="2">
    <location>
        <position position="346"/>
    </location>
</feature>
<feature type="compositionally biased region" description="Pro residues" evidence="1">
    <location>
        <begin position="122"/>
        <end position="131"/>
    </location>
</feature>
<sequence length="346" mass="37998">RPIFRPRTRPRSRLRPPPGFRQSSSRRPSSRRPSFQQQAQFNEIPPSRRPLQSVRPPPEQVFQSPGRQVFQQSARPATSSRPTSRIPVPPPSPTIQPPPPPPPRVFQRPQQASQVVIRRPQQQPPPSPPRVVSPQQRPQQQSPPPPPRVVSPQQRPETRPPLRDARGFGSPKPGDVLRPPSPGQQFSTRRPATNVVVSNEFRNVPQQSGFPRPLSLQNDNNIIGMFPPPLPTPITTTTLAPVVVAQTTATFPPSPSTTSSPIPPAFLGISNPPSLLSLTSSNSIVNELPALNAGVLPLAGENSNEHMLFPPFNLEGIPKDLLSGQELFPPFPSNQDLFPPFANNDN</sequence>
<feature type="compositionally biased region" description="Low complexity" evidence="1">
    <location>
        <begin position="20"/>
        <end position="41"/>
    </location>
</feature>
<organism evidence="2 3">
    <name type="scientific">Meganyctiphanes norvegica</name>
    <name type="common">Northern krill</name>
    <name type="synonym">Thysanopoda norvegica</name>
    <dbReference type="NCBI Taxonomy" id="48144"/>
    <lineage>
        <taxon>Eukaryota</taxon>
        <taxon>Metazoa</taxon>
        <taxon>Ecdysozoa</taxon>
        <taxon>Arthropoda</taxon>
        <taxon>Crustacea</taxon>
        <taxon>Multicrustacea</taxon>
        <taxon>Malacostraca</taxon>
        <taxon>Eumalacostraca</taxon>
        <taxon>Eucarida</taxon>
        <taxon>Euphausiacea</taxon>
        <taxon>Euphausiidae</taxon>
        <taxon>Meganyctiphanes</taxon>
    </lineage>
</organism>
<feature type="compositionally biased region" description="Basic residues" evidence="1">
    <location>
        <begin position="1"/>
        <end position="14"/>
    </location>
</feature>